<evidence type="ECO:0000313" key="5">
    <source>
        <dbReference type="Proteomes" id="UP000887565"/>
    </source>
</evidence>
<dbReference type="InterPro" id="IPR052346">
    <property type="entry name" value="O-mannosyl-transferase_TMTC"/>
</dbReference>
<dbReference type="Pfam" id="PF13432">
    <property type="entry name" value="TPR_16"/>
    <property type="match status" value="2"/>
</dbReference>
<dbReference type="GO" id="GO:0005783">
    <property type="term" value="C:endoplasmic reticulum"/>
    <property type="evidence" value="ECO:0007669"/>
    <property type="project" value="TreeGrafter"/>
</dbReference>
<dbReference type="SMART" id="SM00028">
    <property type="entry name" value="TPR"/>
    <property type="match status" value="7"/>
</dbReference>
<feature type="repeat" description="TPR" evidence="3">
    <location>
        <begin position="163"/>
        <end position="196"/>
    </location>
</feature>
<feature type="transmembrane region" description="Helical" evidence="4">
    <location>
        <begin position="44"/>
        <end position="70"/>
    </location>
</feature>
<dbReference type="InterPro" id="IPR019734">
    <property type="entry name" value="TPR_rpt"/>
</dbReference>
<name>A0A915K9F9_ROMCU</name>
<keyword evidence="2 3" id="KW-0802">TPR repeat</keyword>
<feature type="transmembrane region" description="Helical" evidence="4">
    <location>
        <begin position="82"/>
        <end position="104"/>
    </location>
</feature>
<dbReference type="PROSITE" id="PS50293">
    <property type="entry name" value="TPR_REGION"/>
    <property type="match status" value="1"/>
</dbReference>
<keyword evidence="5" id="KW-1185">Reference proteome</keyword>
<dbReference type="PANTHER" id="PTHR44227">
    <property type="match status" value="1"/>
</dbReference>
<keyword evidence="1" id="KW-0677">Repeat</keyword>
<sequence>MVEKCFGQGPVLQRFTLASDTLQDILFAKDGKVDIEFKETIYRFAQIGVVLLIVPFLPASNLLIRVGFVVAERVLYIPSMGYCILVSTAFTWIDFALLLLLMTFSCKCLQRNQDWHNEKILFLSGALVCPNNAKIHYNIGKVSDVEVAEEAYRLAITLNPSYDHAMNNLANLLKEKGDLVEAASLLTQALNLRPKFSIAWMNLGIVKASEKKYVESEYCYFKALSFRTYYADCYFNLGNLYHEMGRSYQAFNCWMNATKANPKHVKSWINLMLISDEMNETVQALYYGNTATRHLGENAAIYSIMAGFLGKLNRFQESENLFLRAIRLETDNTLLYGNLGILYHRWKRYEKALWAYKEALKKNPKLETIRRHMDEILSSGKT</sequence>
<dbReference type="Gene3D" id="1.25.40.10">
    <property type="entry name" value="Tetratricopeptide repeat domain"/>
    <property type="match status" value="1"/>
</dbReference>
<dbReference type="GO" id="GO:0035269">
    <property type="term" value="P:protein O-linked glycosylation via mannose"/>
    <property type="evidence" value="ECO:0007669"/>
    <property type="project" value="TreeGrafter"/>
</dbReference>
<dbReference type="AlphaFoldDB" id="A0A915K9F9"/>
<keyword evidence="4" id="KW-0472">Membrane</keyword>
<organism evidence="5 6">
    <name type="scientific">Romanomermis culicivorax</name>
    <name type="common">Nematode worm</name>
    <dbReference type="NCBI Taxonomy" id="13658"/>
    <lineage>
        <taxon>Eukaryota</taxon>
        <taxon>Metazoa</taxon>
        <taxon>Ecdysozoa</taxon>
        <taxon>Nematoda</taxon>
        <taxon>Enoplea</taxon>
        <taxon>Dorylaimia</taxon>
        <taxon>Mermithida</taxon>
        <taxon>Mermithoidea</taxon>
        <taxon>Mermithidae</taxon>
        <taxon>Romanomermis</taxon>
    </lineage>
</organism>
<dbReference type="WBParaSite" id="nRc.2.0.1.t34528-RA">
    <property type="protein sequence ID" value="nRc.2.0.1.t34528-RA"/>
    <property type="gene ID" value="nRc.2.0.1.g34528"/>
</dbReference>
<dbReference type="Pfam" id="PF13181">
    <property type="entry name" value="TPR_8"/>
    <property type="match status" value="1"/>
</dbReference>
<accession>A0A915K9F9</accession>
<protein>
    <submittedName>
        <fullName evidence="6">Dolichyl-phosphate-mannose--protein mannosyltransferase</fullName>
    </submittedName>
</protein>
<proteinExistence type="predicted"/>
<evidence type="ECO:0000313" key="6">
    <source>
        <dbReference type="WBParaSite" id="nRc.2.0.1.t34528-RA"/>
    </source>
</evidence>
<evidence type="ECO:0000256" key="3">
    <source>
        <dbReference type="PROSITE-ProRule" id="PRU00339"/>
    </source>
</evidence>
<dbReference type="PANTHER" id="PTHR44227:SF3">
    <property type="entry name" value="PROTEIN O-MANNOSYL-TRANSFERASE TMTC4"/>
    <property type="match status" value="1"/>
</dbReference>
<dbReference type="GO" id="GO:0000030">
    <property type="term" value="F:mannosyltransferase activity"/>
    <property type="evidence" value="ECO:0007669"/>
    <property type="project" value="TreeGrafter"/>
</dbReference>
<evidence type="ECO:0000256" key="2">
    <source>
        <dbReference type="ARBA" id="ARBA00022803"/>
    </source>
</evidence>
<dbReference type="OMA" id="ANRANCL"/>
<feature type="repeat" description="TPR" evidence="3">
    <location>
        <begin position="333"/>
        <end position="366"/>
    </location>
</feature>
<reference evidence="6" key="1">
    <citation type="submission" date="2022-11" db="UniProtKB">
        <authorList>
            <consortium name="WormBaseParasite"/>
        </authorList>
    </citation>
    <scope>IDENTIFICATION</scope>
</reference>
<dbReference type="PROSITE" id="PS50005">
    <property type="entry name" value="TPR"/>
    <property type="match status" value="3"/>
</dbReference>
<feature type="repeat" description="TPR" evidence="3">
    <location>
        <begin position="231"/>
        <end position="264"/>
    </location>
</feature>
<dbReference type="Proteomes" id="UP000887565">
    <property type="component" value="Unplaced"/>
</dbReference>
<dbReference type="SUPFAM" id="SSF48452">
    <property type="entry name" value="TPR-like"/>
    <property type="match status" value="1"/>
</dbReference>
<evidence type="ECO:0000256" key="1">
    <source>
        <dbReference type="ARBA" id="ARBA00022737"/>
    </source>
</evidence>
<keyword evidence="4" id="KW-1133">Transmembrane helix</keyword>
<keyword evidence="4" id="KW-0812">Transmembrane</keyword>
<evidence type="ECO:0000256" key="4">
    <source>
        <dbReference type="SAM" id="Phobius"/>
    </source>
</evidence>
<dbReference type="GO" id="GO:0030968">
    <property type="term" value="P:endoplasmic reticulum unfolded protein response"/>
    <property type="evidence" value="ECO:0007669"/>
    <property type="project" value="TreeGrafter"/>
</dbReference>
<dbReference type="InterPro" id="IPR011990">
    <property type="entry name" value="TPR-like_helical_dom_sf"/>
</dbReference>